<keyword evidence="1" id="KW-0812">Transmembrane</keyword>
<dbReference type="RefSeq" id="WP_090411583.1">
    <property type="nucleotide sequence ID" value="NZ_FNOY01000004.1"/>
</dbReference>
<feature type="transmembrane region" description="Helical" evidence="1">
    <location>
        <begin position="218"/>
        <end position="237"/>
    </location>
</feature>
<gene>
    <name evidence="2" type="ORF">SAMN05421881_100485</name>
</gene>
<sequence length="264" mass="28889">MNAFRHFPESDGSTIHRKRDYFIAGFTFFCVGVSLVIDAYASLAIQNALGVIAWIFLIALLVGENREIRVQVMIAVAFATAGEHFASIYMGGYTYRLENVPLYVPPGHGMVYLTAVALARSGFFLEYARKIAAFVVIVGGLWSAWGISGIPEQGDQVGALLYVVFLIYLFKGRSPMVYLAAFFITTWLELIGTAAGTWRWATIEPVFDLSQGNPPSGVAAWYCLVDAVAIGGAPILLKGSSKVSNGFKWLRSNRPSLKAILSRK</sequence>
<dbReference type="Proteomes" id="UP000198640">
    <property type="component" value="Unassembled WGS sequence"/>
</dbReference>
<evidence type="ECO:0000313" key="2">
    <source>
        <dbReference type="EMBL" id="SDX62804.1"/>
    </source>
</evidence>
<feature type="transmembrane region" description="Helical" evidence="1">
    <location>
        <begin position="70"/>
        <end position="90"/>
    </location>
</feature>
<protein>
    <submittedName>
        <fullName evidence="2">Uncharacterized protein</fullName>
    </submittedName>
</protein>
<dbReference type="EMBL" id="FNOY01000004">
    <property type="protein sequence ID" value="SDX62804.1"/>
    <property type="molecule type" value="Genomic_DNA"/>
</dbReference>
<accession>A0A1H3DAN8</accession>
<dbReference type="AlphaFoldDB" id="A0A1H3DAN8"/>
<keyword evidence="1" id="KW-1133">Transmembrane helix</keyword>
<dbReference type="OrthoDB" id="977790at2"/>
<feature type="transmembrane region" description="Helical" evidence="1">
    <location>
        <begin position="21"/>
        <end position="37"/>
    </location>
</feature>
<keyword evidence="3" id="KW-1185">Reference proteome</keyword>
<evidence type="ECO:0000256" key="1">
    <source>
        <dbReference type="SAM" id="Phobius"/>
    </source>
</evidence>
<feature type="transmembrane region" description="Helical" evidence="1">
    <location>
        <begin position="131"/>
        <end position="148"/>
    </location>
</feature>
<dbReference type="STRING" id="44576.SAMN05421881_100485"/>
<keyword evidence="1" id="KW-0472">Membrane</keyword>
<feature type="transmembrane region" description="Helical" evidence="1">
    <location>
        <begin position="102"/>
        <end position="119"/>
    </location>
</feature>
<evidence type="ECO:0000313" key="3">
    <source>
        <dbReference type="Proteomes" id="UP000198640"/>
    </source>
</evidence>
<name>A0A1H3DAN8_9PROT</name>
<feature type="transmembrane region" description="Helical" evidence="1">
    <location>
        <begin position="43"/>
        <end position="63"/>
    </location>
</feature>
<organism evidence="2 3">
    <name type="scientific">Nitrosomonas halophila</name>
    <dbReference type="NCBI Taxonomy" id="44576"/>
    <lineage>
        <taxon>Bacteria</taxon>
        <taxon>Pseudomonadati</taxon>
        <taxon>Pseudomonadota</taxon>
        <taxon>Betaproteobacteria</taxon>
        <taxon>Nitrosomonadales</taxon>
        <taxon>Nitrosomonadaceae</taxon>
        <taxon>Nitrosomonas</taxon>
    </lineage>
</organism>
<feature type="transmembrane region" description="Helical" evidence="1">
    <location>
        <begin position="177"/>
        <end position="198"/>
    </location>
</feature>
<proteinExistence type="predicted"/>
<feature type="transmembrane region" description="Helical" evidence="1">
    <location>
        <begin position="154"/>
        <end position="170"/>
    </location>
</feature>
<reference evidence="2 3" key="1">
    <citation type="submission" date="2016-10" db="EMBL/GenBank/DDBJ databases">
        <authorList>
            <person name="de Groot N.N."/>
        </authorList>
    </citation>
    <scope>NUCLEOTIDE SEQUENCE [LARGE SCALE GENOMIC DNA]</scope>
    <source>
        <strain evidence="2 3">Nm1</strain>
    </source>
</reference>